<evidence type="ECO:0000256" key="6">
    <source>
        <dbReference type="HAMAP-Rule" id="MF_01337"/>
    </source>
</evidence>
<comment type="caution">
    <text evidence="7">The sequence shown here is derived from an EMBL/GenBank/DDBJ whole genome shotgun (WGS) entry which is preliminary data.</text>
</comment>
<organism evidence="7 8">
    <name type="scientific">Candidatus Bilamarchaeum dharawalense</name>
    <dbReference type="NCBI Taxonomy" id="2885759"/>
    <lineage>
        <taxon>Archaea</taxon>
        <taxon>Candidatus Micrarchaeota</taxon>
        <taxon>Candidatus Micrarchaeia</taxon>
        <taxon>Candidatus Anstonellales</taxon>
        <taxon>Candidatus Bilamarchaeaceae</taxon>
        <taxon>Candidatus Bilamarchaeum</taxon>
    </lineage>
</organism>
<evidence type="ECO:0000313" key="8">
    <source>
        <dbReference type="Proteomes" id="UP000789941"/>
    </source>
</evidence>
<dbReference type="Proteomes" id="UP000789941">
    <property type="component" value="Unassembled WGS sequence"/>
</dbReference>
<evidence type="ECO:0000256" key="5">
    <source>
        <dbReference type="ARBA" id="ARBA00023274"/>
    </source>
</evidence>
<dbReference type="CDD" id="cd00432">
    <property type="entry name" value="Ribosomal_L18_L5e"/>
    <property type="match status" value="1"/>
</dbReference>
<evidence type="ECO:0000313" key="7">
    <source>
        <dbReference type="EMBL" id="VVC03659.1"/>
    </source>
</evidence>
<dbReference type="InterPro" id="IPR057267">
    <property type="entry name" value="Rbsml_uL18_arch"/>
</dbReference>
<dbReference type="PANTHER" id="PTHR23410:SF12">
    <property type="entry name" value="LARGE RIBOSOMAL SUBUNIT PROTEIN UL18"/>
    <property type="match status" value="1"/>
</dbReference>
<name>A0A5E4LQH5_9ARCH</name>
<evidence type="ECO:0000256" key="3">
    <source>
        <dbReference type="ARBA" id="ARBA00022884"/>
    </source>
</evidence>
<dbReference type="NCBIfam" id="NF006342">
    <property type="entry name" value="PRK08569.1"/>
    <property type="match status" value="1"/>
</dbReference>
<comment type="function">
    <text evidence="6">This is one of the proteins that bind and probably mediate the attachment of the 5S RNA into the large ribosomal subunit, where it forms part of the central protuberance.</text>
</comment>
<comment type="subunit">
    <text evidence="6">Part of the 50S ribosomal subunit. Contacts the 5S and 23S rRNAs.</text>
</comment>
<comment type="similarity">
    <text evidence="1 6">Belongs to the universal ribosomal protein uL18 family.</text>
</comment>
<dbReference type="GO" id="GO:0006412">
    <property type="term" value="P:translation"/>
    <property type="evidence" value="ECO:0007669"/>
    <property type="project" value="UniProtKB-UniRule"/>
</dbReference>
<gene>
    <name evidence="6" type="primary">rpl18</name>
    <name evidence="7" type="ORF">LFW2832_00458</name>
</gene>
<dbReference type="InterPro" id="IPR005485">
    <property type="entry name" value="Rbsml_uL18_euk_arch"/>
</dbReference>
<evidence type="ECO:0000256" key="2">
    <source>
        <dbReference type="ARBA" id="ARBA00022730"/>
    </source>
</evidence>
<evidence type="ECO:0000256" key="4">
    <source>
        <dbReference type="ARBA" id="ARBA00022980"/>
    </source>
</evidence>
<proteinExistence type="inferred from homology"/>
<dbReference type="Gene3D" id="3.30.420.100">
    <property type="match status" value="1"/>
</dbReference>
<dbReference type="GO" id="GO:0000027">
    <property type="term" value="P:ribosomal large subunit assembly"/>
    <property type="evidence" value="ECO:0007669"/>
    <property type="project" value="TreeGrafter"/>
</dbReference>
<keyword evidence="5 6" id="KW-0687">Ribonucleoprotein</keyword>
<dbReference type="GO" id="GO:0003735">
    <property type="term" value="F:structural constituent of ribosome"/>
    <property type="evidence" value="ECO:0007669"/>
    <property type="project" value="InterPro"/>
</dbReference>
<dbReference type="Pfam" id="PF17144">
    <property type="entry name" value="Ribosomal_L5e"/>
    <property type="match status" value="1"/>
</dbReference>
<reference evidence="7 8" key="1">
    <citation type="submission" date="2019-08" db="EMBL/GenBank/DDBJ databases">
        <authorList>
            <person name="Vazquez-Campos X."/>
        </authorList>
    </citation>
    <scope>NUCLEOTIDE SEQUENCE [LARGE SCALE GENOMIC DNA]</scope>
    <source>
        <strain evidence="7">LFW-283_2</strain>
    </source>
</reference>
<dbReference type="SUPFAM" id="SSF53137">
    <property type="entry name" value="Translational machinery components"/>
    <property type="match status" value="1"/>
</dbReference>
<keyword evidence="3 6" id="KW-0694">RNA-binding</keyword>
<dbReference type="GO" id="GO:0022625">
    <property type="term" value="C:cytosolic large ribosomal subunit"/>
    <property type="evidence" value="ECO:0007669"/>
    <property type="project" value="TreeGrafter"/>
</dbReference>
<keyword evidence="4 6" id="KW-0689">Ribosomal protein</keyword>
<sequence length="165" mass="18411">MTKASGPSFKVYFRRRREGKTNFAKRLALVRGGKTRMVVRRSNKSILVQFIDFDPKGDKTLLTVTSTHLSKTYQWPSKRNVWTAYLAGLMAGKLAQKKGVKEFVLDMGMYTASKGSVIFAAQKGASDAGMATLYDKEKVPEAKIANPPDKYKSMFNEVKTKIMAG</sequence>
<keyword evidence="2 6" id="KW-0699">rRNA-binding</keyword>
<dbReference type="GO" id="GO:0008097">
    <property type="term" value="F:5S rRNA binding"/>
    <property type="evidence" value="ECO:0007669"/>
    <property type="project" value="InterPro"/>
</dbReference>
<dbReference type="HAMAP" id="MF_01337_A">
    <property type="entry name" value="Ribosomal_uL18_A"/>
    <property type="match status" value="1"/>
</dbReference>
<dbReference type="EMBL" id="CABMJJ010000008">
    <property type="protein sequence ID" value="VVC03659.1"/>
    <property type="molecule type" value="Genomic_DNA"/>
</dbReference>
<dbReference type="AlphaFoldDB" id="A0A5E4LQH5"/>
<dbReference type="InterPro" id="IPR057268">
    <property type="entry name" value="Ribosomal_L18"/>
</dbReference>
<evidence type="ECO:0000256" key="1">
    <source>
        <dbReference type="ARBA" id="ARBA00007116"/>
    </source>
</evidence>
<accession>A0A5E4LQH5</accession>
<protein>
    <recommendedName>
        <fullName evidence="6">Large ribosomal subunit protein uL18</fullName>
    </recommendedName>
</protein>
<dbReference type="PANTHER" id="PTHR23410">
    <property type="entry name" value="RIBOSOMAL PROTEIN L5-RELATED"/>
    <property type="match status" value="1"/>
</dbReference>